<dbReference type="KEGG" id="cyc:PCC7424_4686"/>
<name>B7KBR8_GLOC7</name>
<gene>
    <name evidence="3" type="ordered locus">PCC7424_4686</name>
</gene>
<evidence type="ECO:0000256" key="1">
    <source>
        <dbReference type="SAM" id="Coils"/>
    </source>
</evidence>
<accession>B7KBR8</accession>
<feature type="transmembrane region" description="Helical" evidence="2">
    <location>
        <begin position="66"/>
        <end position="87"/>
    </location>
</feature>
<dbReference type="HOGENOM" id="CLU_2598805_0_0_3"/>
<dbReference type="AlphaFoldDB" id="B7KBR8"/>
<proteinExistence type="predicted"/>
<dbReference type="EMBL" id="CP001291">
    <property type="protein sequence ID" value="ACK73046.1"/>
    <property type="molecule type" value="Genomic_DNA"/>
</dbReference>
<keyword evidence="2" id="KW-0472">Membrane</keyword>
<keyword evidence="4" id="KW-1185">Reference proteome</keyword>
<dbReference type="STRING" id="65393.PCC7424_4686"/>
<dbReference type="RefSeq" id="WP_015956629.1">
    <property type="nucleotide sequence ID" value="NC_011729.1"/>
</dbReference>
<keyword evidence="2" id="KW-0812">Transmembrane</keyword>
<sequence>MSTVSESDIKELKEFINSRFDELTSQVGAIDKKLDIYIAKTDEKLNYIEQNLNDLKKQSEKQDNRLWLLISGLFLTMLGAIAKFLFFPNP</sequence>
<organism evidence="3 4">
    <name type="scientific">Gloeothece citriformis (strain PCC 7424)</name>
    <name type="common">Cyanothece sp. (strain PCC 7424)</name>
    <dbReference type="NCBI Taxonomy" id="65393"/>
    <lineage>
        <taxon>Bacteria</taxon>
        <taxon>Bacillati</taxon>
        <taxon>Cyanobacteriota</taxon>
        <taxon>Cyanophyceae</taxon>
        <taxon>Oscillatoriophycideae</taxon>
        <taxon>Chroococcales</taxon>
        <taxon>Aphanothecaceae</taxon>
        <taxon>Gloeothece</taxon>
        <taxon>Gloeothece citriformis</taxon>
    </lineage>
</organism>
<dbReference type="Proteomes" id="UP000002384">
    <property type="component" value="Chromosome"/>
</dbReference>
<feature type="coiled-coil region" evidence="1">
    <location>
        <begin position="38"/>
        <end position="65"/>
    </location>
</feature>
<keyword evidence="2" id="KW-1133">Transmembrane helix</keyword>
<keyword evidence="1" id="KW-0175">Coiled coil</keyword>
<evidence type="ECO:0000256" key="2">
    <source>
        <dbReference type="SAM" id="Phobius"/>
    </source>
</evidence>
<evidence type="ECO:0000313" key="3">
    <source>
        <dbReference type="EMBL" id="ACK73046.1"/>
    </source>
</evidence>
<evidence type="ECO:0000313" key="4">
    <source>
        <dbReference type="Proteomes" id="UP000002384"/>
    </source>
</evidence>
<dbReference type="OrthoDB" id="427133at2"/>
<dbReference type="eggNOG" id="ENOG502ZXK6">
    <property type="taxonomic scope" value="Bacteria"/>
</dbReference>
<protein>
    <submittedName>
        <fullName evidence="3">Uncharacterized protein</fullName>
    </submittedName>
</protein>
<reference evidence="4" key="1">
    <citation type="journal article" date="2011" name="MBio">
        <title>Novel metabolic attributes of the genus Cyanothece, comprising a group of unicellular nitrogen-fixing Cyanobacteria.</title>
        <authorList>
            <person name="Bandyopadhyay A."/>
            <person name="Elvitigala T."/>
            <person name="Welsh E."/>
            <person name="Stockel J."/>
            <person name="Liberton M."/>
            <person name="Min H."/>
            <person name="Sherman L.A."/>
            <person name="Pakrasi H.B."/>
        </authorList>
    </citation>
    <scope>NUCLEOTIDE SEQUENCE [LARGE SCALE GENOMIC DNA]</scope>
    <source>
        <strain evidence="4">PCC 7424</strain>
    </source>
</reference>